<keyword evidence="4" id="KW-0949">S-adenosyl-L-methionine</keyword>
<dbReference type="SUPFAM" id="SSF53335">
    <property type="entry name" value="S-adenosyl-L-methionine-dependent methyltransferases"/>
    <property type="match status" value="1"/>
</dbReference>
<reference evidence="5" key="1">
    <citation type="journal article" date="2014" name="Front. Microbiol.">
        <title>High frequency of phylogenetically diverse reductive dehalogenase-homologous genes in deep subseafloor sedimentary metagenomes.</title>
        <authorList>
            <person name="Kawai M."/>
            <person name="Futagami T."/>
            <person name="Toyoda A."/>
            <person name="Takaki Y."/>
            <person name="Nishi S."/>
            <person name="Hori S."/>
            <person name="Arai W."/>
            <person name="Tsubouchi T."/>
            <person name="Morono Y."/>
            <person name="Uchiyama I."/>
            <person name="Ito T."/>
            <person name="Fujiyama A."/>
            <person name="Inagaki F."/>
            <person name="Takami H."/>
        </authorList>
    </citation>
    <scope>NUCLEOTIDE SEQUENCE</scope>
    <source>
        <strain evidence="5">Expedition CK06-06</strain>
    </source>
</reference>
<dbReference type="GO" id="GO:0044027">
    <property type="term" value="P:negative regulation of gene expression via chromosomal CpG island methylation"/>
    <property type="evidence" value="ECO:0007669"/>
    <property type="project" value="TreeGrafter"/>
</dbReference>
<comment type="caution">
    <text evidence="5">The sequence shown here is derived from an EMBL/GenBank/DDBJ whole genome shotgun (WGS) entry which is preliminary data.</text>
</comment>
<dbReference type="PANTHER" id="PTHR10629:SF52">
    <property type="entry name" value="DNA (CYTOSINE-5)-METHYLTRANSFERASE 1"/>
    <property type="match status" value="1"/>
</dbReference>
<dbReference type="PRINTS" id="PR00105">
    <property type="entry name" value="C5METTRFRASE"/>
</dbReference>
<evidence type="ECO:0000256" key="2">
    <source>
        <dbReference type="ARBA" id="ARBA00022603"/>
    </source>
</evidence>
<dbReference type="PROSITE" id="PS00094">
    <property type="entry name" value="C5_MTASE_1"/>
    <property type="match status" value="1"/>
</dbReference>
<accession>X1IAV0</accession>
<dbReference type="GO" id="GO:0003677">
    <property type="term" value="F:DNA binding"/>
    <property type="evidence" value="ECO:0007669"/>
    <property type="project" value="TreeGrafter"/>
</dbReference>
<organism evidence="5">
    <name type="scientific">marine sediment metagenome</name>
    <dbReference type="NCBI Taxonomy" id="412755"/>
    <lineage>
        <taxon>unclassified sequences</taxon>
        <taxon>metagenomes</taxon>
        <taxon>ecological metagenomes</taxon>
    </lineage>
</organism>
<dbReference type="InterPro" id="IPR029063">
    <property type="entry name" value="SAM-dependent_MTases_sf"/>
</dbReference>
<protein>
    <recommendedName>
        <fullName evidence="1">DNA (cytosine-5-)-methyltransferase</fullName>
        <ecNumber evidence="1">2.1.1.37</ecNumber>
    </recommendedName>
</protein>
<evidence type="ECO:0000313" key="5">
    <source>
        <dbReference type="EMBL" id="GAH79516.1"/>
    </source>
</evidence>
<name>X1IAV0_9ZZZZ</name>
<dbReference type="Gene3D" id="3.40.50.150">
    <property type="entry name" value="Vaccinia Virus protein VP39"/>
    <property type="match status" value="1"/>
</dbReference>
<evidence type="ECO:0000256" key="4">
    <source>
        <dbReference type="ARBA" id="ARBA00022691"/>
    </source>
</evidence>
<dbReference type="GO" id="GO:0032259">
    <property type="term" value="P:methylation"/>
    <property type="evidence" value="ECO:0007669"/>
    <property type="project" value="UniProtKB-KW"/>
</dbReference>
<gene>
    <name evidence="5" type="ORF">S03H2_57205</name>
</gene>
<feature type="non-terminal residue" evidence="5">
    <location>
        <position position="176"/>
    </location>
</feature>
<dbReference type="InterPro" id="IPR050390">
    <property type="entry name" value="C5-Methyltransferase"/>
</dbReference>
<dbReference type="InterPro" id="IPR018117">
    <property type="entry name" value="C5_DNA_meth_AS"/>
</dbReference>
<dbReference type="NCBIfam" id="TIGR00675">
    <property type="entry name" value="dcm"/>
    <property type="match status" value="1"/>
</dbReference>
<dbReference type="PROSITE" id="PS51679">
    <property type="entry name" value="SAM_MT_C5"/>
    <property type="match status" value="1"/>
</dbReference>
<dbReference type="GO" id="GO:0003886">
    <property type="term" value="F:DNA (cytosine-5-)-methyltransferase activity"/>
    <property type="evidence" value="ECO:0007669"/>
    <property type="project" value="UniProtKB-EC"/>
</dbReference>
<dbReference type="EC" id="2.1.1.37" evidence="1"/>
<keyword evidence="2" id="KW-0489">Methyltransferase</keyword>
<dbReference type="InterPro" id="IPR001525">
    <property type="entry name" value="C5_MeTfrase"/>
</dbReference>
<dbReference type="AlphaFoldDB" id="X1IAV0"/>
<dbReference type="PANTHER" id="PTHR10629">
    <property type="entry name" value="CYTOSINE-SPECIFIC METHYLTRANSFERASE"/>
    <property type="match status" value="1"/>
</dbReference>
<evidence type="ECO:0000256" key="1">
    <source>
        <dbReference type="ARBA" id="ARBA00011975"/>
    </source>
</evidence>
<keyword evidence="3" id="KW-0808">Transferase</keyword>
<dbReference type="EMBL" id="BARU01036658">
    <property type="protein sequence ID" value="GAH79516.1"/>
    <property type="molecule type" value="Genomic_DNA"/>
</dbReference>
<sequence>MGFKIASLFSGCGGLDEGFRMAGDYEVVWANDIYLPSCRTFAKNFGLELTSDPKAFQGSIYSGDVEEVDFSSLAPRNEIEVITGGPPCQDFSIIRGPENRKGTRVKRGKLYLHFVRALVTLQPKIFVFENVKGLISANRGRAFRQIKEDFRSLNLRWSSMLKNHSLAINNLRSTGN</sequence>
<dbReference type="Pfam" id="PF00145">
    <property type="entry name" value="DNA_methylase"/>
    <property type="match status" value="1"/>
</dbReference>
<evidence type="ECO:0000256" key="3">
    <source>
        <dbReference type="ARBA" id="ARBA00022679"/>
    </source>
</evidence>
<proteinExistence type="predicted"/>